<feature type="compositionally biased region" description="Low complexity" evidence="1">
    <location>
        <begin position="60"/>
        <end position="75"/>
    </location>
</feature>
<organism evidence="2 3">
    <name type="scientific">Olea europaea subsp. europaea</name>
    <dbReference type="NCBI Taxonomy" id="158383"/>
    <lineage>
        <taxon>Eukaryota</taxon>
        <taxon>Viridiplantae</taxon>
        <taxon>Streptophyta</taxon>
        <taxon>Embryophyta</taxon>
        <taxon>Tracheophyta</taxon>
        <taxon>Spermatophyta</taxon>
        <taxon>Magnoliopsida</taxon>
        <taxon>eudicotyledons</taxon>
        <taxon>Gunneridae</taxon>
        <taxon>Pentapetalae</taxon>
        <taxon>asterids</taxon>
        <taxon>lamiids</taxon>
        <taxon>Lamiales</taxon>
        <taxon>Oleaceae</taxon>
        <taxon>Oleeae</taxon>
        <taxon>Olea</taxon>
    </lineage>
</organism>
<feature type="compositionally biased region" description="Basic residues" evidence="1">
    <location>
        <begin position="1"/>
        <end position="12"/>
    </location>
</feature>
<feature type="region of interest" description="Disordered" evidence="1">
    <location>
        <begin position="1"/>
        <end position="105"/>
    </location>
</feature>
<dbReference type="Proteomes" id="UP000594638">
    <property type="component" value="Unassembled WGS sequence"/>
</dbReference>
<dbReference type="Gramene" id="OE9A021491T1">
    <property type="protein sequence ID" value="OE9A021491C1"/>
    <property type="gene ID" value="OE9A021491"/>
</dbReference>
<sequence length="699" mass="76608">MENQSRKKKEASKKKEISENRSPLQDMNGQVLIHRKNYGKNCTISSSVSVEAPKERSLHPSRSSSSTSCSSSTKTLTKKPKPQFKLTNCTTQKSAAEGGGGGGSLVLRSEENDICKKSISQKLRKNHPQFLYQRKINKKSTLSSGPRNPVNISKKGLEEFGEKINNLQESGPGESTIEQLGISNSSNSLNSVENCTPAGKLAYGSGLEFVNLYGNKNKREDSTSRTIYSNCSTATKTPPVEASVSPEIQCGSHSKVLVSTAFMTPICYGAGHLVSGVTDKRKCRSRGILTVGRENSNLFEYISDEREVTKESRASLVPMPAEAWLHWLLFPCDEEHEGNDRNLKMRLERRRMISGNDSMLLDLGSSPSTLSGNASMLLDLGSPPSTLSGNASDFICNSDSYSVYSNVGDTASTGKARNVLLSPRRTPELHGFSGPSSRKIDEFFMLDTPHCTPTGKTINSQEDKGYSYNQIGDSAAASVGSLGSGNVIQTPDSNSSSERHIDNYEHQSRHFESDFESVTEILQGVSLSPRRKMLICDTPGLDMHCDLSSNSHSIDLNQLPKKNLDKTSSVFESMSENLSLSQMRISWRDGLVSQTYEMDECDCCRCLSDEEVDAEGCTSKHLMAFQGTESSANKEFDVLRDSGLKSPVMECESNISEKRRAILSPHRRNSCAESICTNGGDLVASGDSDWTICYENNFI</sequence>
<dbReference type="PANTHER" id="PTHR36022">
    <property type="entry name" value="GPI-ANCHORED ADHESIN-LIKE PROTEIN"/>
    <property type="match status" value="1"/>
</dbReference>
<keyword evidence="3" id="KW-1185">Reference proteome</keyword>
<evidence type="ECO:0000256" key="1">
    <source>
        <dbReference type="SAM" id="MobiDB-lite"/>
    </source>
</evidence>
<evidence type="ECO:0000313" key="2">
    <source>
        <dbReference type="EMBL" id="CAA2988038.1"/>
    </source>
</evidence>
<dbReference type="PANTHER" id="PTHR36022:SF1">
    <property type="entry name" value="GPI-ANCHORED ADHESIN-LIKE PROTEIN"/>
    <property type="match status" value="1"/>
</dbReference>
<protein>
    <submittedName>
        <fullName evidence="2">Uncharacterized protein</fullName>
    </submittedName>
</protein>
<dbReference type="OrthoDB" id="1921902at2759"/>
<accession>A0A8S0S8F4</accession>
<dbReference type="AlphaFoldDB" id="A0A8S0S8F4"/>
<gene>
    <name evidence="2" type="ORF">OLEA9_A021491</name>
</gene>
<proteinExistence type="predicted"/>
<dbReference type="EMBL" id="CACTIH010003964">
    <property type="protein sequence ID" value="CAA2988038.1"/>
    <property type="molecule type" value="Genomic_DNA"/>
</dbReference>
<feature type="compositionally biased region" description="Polar residues" evidence="1">
    <location>
        <begin position="40"/>
        <end position="49"/>
    </location>
</feature>
<evidence type="ECO:0000313" key="3">
    <source>
        <dbReference type="Proteomes" id="UP000594638"/>
    </source>
</evidence>
<name>A0A8S0S8F4_OLEEU</name>
<comment type="caution">
    <text evidence="2">The sequence shown here is derived from an EMBL/GenBank/DDBJ whole genome shotgun (WGS) entry which is preliminary data.</text>
</comment>
<reference evidence="2 3" key="1">
    <citation type="submission" date="2019-12" db="EMBL/GenBank/DDBJ databases">
        <authorList>
            <person name="Alioto T."/>
            <person name="Alioto T."/>
            <person name="Gomez Garrido J."/>
        </authorList>
    </citation>
    <scope>NUCLEOTIDE SEQUENCE [LARGE SCALE GENOMIC DNA]</scope>
</reference>